<evidence type="ECO:0000313" key="2">
    <source>
        <dbReference type="WBParaSite" id="jg8252"/>
    </source>
</evidence>
<dbReference type="Proteomes" id="UP000887574">
    <property type="component" value="Unplaced"/>
</dbReference>
<protein>
    <submittedName>
        <fullName evidence="2">Uncharacterized protein</fullName>
    </submittedName>
</protein>
<dbReference type="WBParaSite" id="jg8252">
    <property type="protein sequence ID" value="jg8252"/>
    <property type="gene ID" value="jg8252"/>
</dbReference>
<organism evidence="1 2">
    <name type="scientific">Ditylenchus dipsaci</name>
    <dbReference type="NCBI Taxonomy" id="166011"/>
    <lineage>
        <taxon>Eukaryota</taxon>
        <taxon>Metazoa</taxon>
        <taxon>Ecdysozoa</taxon>
        <taxon>Nematoda</taxon>
        <taxon>Chromadorea</taxon>
        <taxon>Rhabditida</taxon>
        <taxon>Tylenchina</taxon>
        <taxon>Tylenchomorpha</taxon>
        <taxon>Sphaerularioidea</taxon>
        <taxon>Anguinidae</taxon>
        <taxon>Anguininae</taxon>
        <taxon>Ditylenchus</taxon>
    </lineage>
</organism>
<evidence type="ECO:0000313" key="1">
    <source>
        <dbReference type="Proteomes" id="UP000887574"/>
    </source>
</evidence>
<keyword evidence="1" id="KW-1185">Reference proteome</keyword>
<dbReference type="AlphaFoldDB" id="A0A915EQC0"/>
<name>A0A915EQC0_9BILA</name>
<accession>A0A915EQC0</accession>
<reference evidence="2" key="1">
    <citation type="submission" date="2022-11" db="UniProtKB">
        <authorList>
            <consortium name="WormBaseParasite"/>
        </authorList>
    </citation>
    <scope>IDENTIFICATION</scope>
</reference>
<sequence>MRLTLRATAVTIGHEHFEEQLLLHGEGGLNDRSTTDYSNELMASLPFDPYCKNLRKSDSPGVTKEKLYHDYIITRGEIFCLFGYAGPRTTNHAESYHSKQRNHFSKNSKLANWVISFREVTNKHGRTGCQSVYEGKQPGRRQAQGYVEITESIMEAQNVLLQYLSSDAVLLRDEAVPSL</sequence>
<proteinExistence type="predicted"/>